<name>A0A0A0RNM8_9CAUD</name>
<dbReference type="EMBL" id="KM236248">
    <property type="protein sequence ID" value="AIW03715.1"/>
    <property type="molecule type" value="Genomic_DNA"/>
</dbReference>
<organism evidence="1 2">
    <name type="scientific">Bacillus phage Pookie</name>
    <dbReference type="NCBI Taxonomy" id="1540093"/>
    <lineage>
        <taxon>Viruses</taxon>
        <taxon>Duplodnaviria</taxon>
        <taxon>Heunggongvirae</taxon>
        <taxon>Uroviricota</taxon>
        <taxon>Caudoviricetes</taxon>
        <taxon>Pagevirus</taxon>
        <taxon>Pagevirus pookie</taxon>
    </lineage>
</organism>
<dbReference type="KEGG" id="vg:24608786"/>
<protein>
    <submittedName>
        <fullName evidence="1">Uncharacterized protein</fullName>
    </submittedName>
</protein>
<dbReference type="RefSeq" id="YP_009152829.1">
    <property type="nucleotide sequence ID" value="NC_027394.1"/>
</dbReference>
<reference evidence="1 2" key="1">
    <citation type="journal article" date="2015" name="Genome Announc.">
        <title>Complete Genome of Bacillus megaterium Podophage Pookie.</title>
        <authorList>
            <person name="Ladzekpo T.N."/>
            <person name="DeCrescenzo A.J."/>
            <person name="Hernandez A.C."/>
            <person name="Kuty Everett G.F."/>
        </authorList>
    </citation>
    <scope>NUCLEOTIDE SEQUENCE [LARGE SCALE GENOMIC DNA]</scope>
</reference>
<evidence type="ECO:0000313" key="2">
    <source>
        <dbReference type="Proteomes" id="UP000030209"/>
    </source>
</evidence>
<dbReference type="OrthoDB" id="25308at10239"/>
<evidence type="ECO:0000313" key="1">
    <source>
        <dbReference type="EMBL" id="AIW03715.1"/>
    </source>
</evidence>
<dbReference type="Proteomes" id="UP000030209">
    <property type="component" value="Segment"/>
</dbReference>
<accession>A0A0A0RNM8</accession>
<sequence length="57" mass="6699">MKSVEEQLKDYIEILEGLHKVAEKESKEYDHFESLRYMASGEEMVLRKVIAALKNIK</sequence>
<gene>
    <name evidence="1" type="ORF">CPT_Pookie30</name>
</gene>
<proteinExistence type="predicted"/>
<keyword evidence="2" id="KW-1185">Reference proteome</keyword>
<dbReference type="GeneID" id="24608786"/>